<dbReference type="Proteomes" id="UP000239872">
    <property type="component" value="Unassembled WGS sequence"/>
</dbReference>
<reference evidence="3 4" key="1">
    <citation type="submission" date="2018-01" db="EMBL/GenBank/DDBJ databases">
        <title>A novel member of the phylum Bacteroidetes isolated from glacier ice.</title>
        <authorList>
            <person name="Liu Q."/>
            <person name="Xin Y.-H."/>
        </authorList>
    </citation>
    <scope>NUCLEOTIDE SEQUENCE [LARGE SCALE GENOMIC DNA]</scope>
    <source>
        <strain evidence="3 4">RB1R16</strain>
    </source>
</reference>
<accession>A0A2S7SSA8</accession>
<feature type="domain" description="Plasmid pRiA4b Orf3-like" evidence="2">
    <location>
        <begin position="15"/>
        <end position="136"/>
    </location>
</feature>
<evidence type="ECO:0000256" key="1">
    <source>
        <dbReference type="SAM" id="MobiDB-lite"/>
    </source>
</evidence>
<gene>
    <name evidence="3" type="ORF">CJD36_017870</name>
</gene>
<name>A0A2S7SSA8_9BACT</name>
<organism evidence="3 4">
    <name type="scientific">Flavipsychrobacter stenotrophus</name>
    <dbReference type="NCBI Taxonomy" id="2077091"/>
    <lineage>
        <taxon>Bacteria</taxon>
        <taxon>Pseudomonadati</taxon>
        <taxon>Bacteroidota</taxon>
        <taxon>Chitinophagia</taxon>
        <taxon>Chitinophagales</taxon>
        <taxon>Chitinophagaceae</taxon>
        <taxon>Flavipsychrobacter</taxon>
    </lineage>
</organism>
<feature type="region of interest" description="Disordered" evidence="1">
    <location>
        <begin position="159"/>
        <end position="191"/>
    </location>
</feature>
<protein>
    <recommendedName>
        <fullName evidence="2">Plasmid pRiA4b Orf3-like domain-containing protein</fullName>
    </recommendedName>
</protein>
<feature type="compositionally biased region" description="Basic and acidic residues" evidence="1">
    <location>
        <begin position="180"/>
        <end position="191"/>
    </location>
</feature>
<evidence type="ECO:0000313" key="4">
    <source>
        <dbReference type="Proteomes" id="UP000239872"/>
    </source>
</evidence>
<keyword evidence="4" id="KW-1185">Reference proteome</keyword>
<sequence length="191" mass="21765">MAILRFRIYWEDDDLTYRDIEIQGTQTFLEFHKGIVQAYEFDGKHPASFYESNDKWAYGREFNSEVLVNKKDAPALSMTRTPVQALVATPSQKFVYVYDPAGKKWTFLVELLNVSKDETYRRVYPFVLRKEGVAPAQYGIKGVNPSKLMEIEEKYDLGAEDMAEGYGNEGEGGSDDGGAEESHVEDNSQDF</sequence>
<dbReference type="Gene3D" id="3.10.290.30">
    <property type="entry name" value="MM3350-like"/>
    <property type="match status" value="1"/>
</dbReference>
<dbReference type="InterPro" id="IPR012912">
    <property type="entry name" value="Plasmid_pRiA4b_Orf3-like"/>
</dbReference>
<dbReference type="InterPro" id="IPR024047">
    <property type="entry name" value="MM3350-like_sf"/>
</dbReference>
<evidence type="ECO:0000259" key="2">
    <source>
        <dbReference type="Pfam" id="PF07929"/>
    </source>
</evidence>
<dbReference type="OrthoDB" id="666725at2"/>
<dbReference type="Pfam" id="PF07929">
    <property type="entry name" value="PRiA4_ORF3"/>
    <property type="match status" value="1"/>
</dbReference>
<proteinExistence type="predicted"/>
<comment type="caution">
    <text evidence="3">The sequence shown here is derived from an EMBL/GenBank/DDBJ whole genome shotgun (WGS) entry which is preliminary data.</text>
</comment>
<dbReference type="AlphaFoldDB" id="A0A2S7SSA8"/>
<dbReference type="RefSeq" id="WP_105040565.1">
    <property type="nucleotide sequence ID" value="NZ_PPSL01000005.1"/>
</dbReference>
<dbReference type="SUPFAM" id="SSF159941">
    <property type="entry name" value="MM3350-like"/>
    <property type="match status" value="1"/>
</dbReference>
<evidence type="ECO:0000313" key="3">
    <source>
        <dbReference type="EMBL" id="PQJ09793.1"/>
    </source>
</evidence>
<dbReference type="EMBL" id="PPSL01000005">
    <property type="protein sequence ID" value="PQJ09793.1"/>
    <property type="molecule type" value="Genomic_DNA"/>
</dbReference>